<accession>D7BFV2</accession>
<keyword evidence="1" id="KW-0812">Transmembrane</keyword>
<keyword evidence="3" id="KW-1185">Reference proteome</keyword>
<dbReference type="KEGG" id="msv:Mesil_1777"/>
<evidence type="ECO:0000256" key="1">
    <source>
        <dbReference type="SAM" id="Phobius"/>
    </source>
</evidence>
<evidence type="ECO:0000313" key="3">
    <source>
        <dbReference type="Proteomes" id="UP000001916"/>
    </source>
</evidence>
<name>D7BFV2_ALLS1</name>
<reference evidence="2 3" key="1">
    <citation type="journal article" date="2010" name="Stand. Genomic Sci.">
        <title>Complete genome sequence of Meiothermus silvanus type strain (VI-R2).</title>
        <authorList>
            <person name="Sikorski J."/>
            <person name="Tindall B.J."/>
            <person name="Lowry S."/>
            <person name="Lucas S."/>
            <person name="Nolan M."/>
            <person name="Copeland A."/>
            <person name="Glavina Del Rio T."/>
            <person name="Tice H."/>
            <person name="Cheng J.F."/>
            <person name="Han C."/>
            <person name="Pitluck S."/>
            <person name="Liolios K."/>
            <person name="Ivanova N."/>
            <person name="Mavromatis K."/>
            <person name="Mikhailova N."/>
            <person name="Pati A."/>
            <person name="Goodwin L."/>
            <person name="Chen A."/>
            <person name="Palaniappan K."/>
            <person name="Land M."/>
            <person name="Hauser L."/>
            <person name="Chang Y.J."/>
            <person name="Jeffries C.D."/>
            <person name="Rohde M."/>
            <person name="Goker M."/>
            <person name="Woyke T."/>
            <person name="Bristow J."/>
            <person name="Eisen J.A."/>
            <person name="Markowitz V."/>
            <person name="Hugenholtz P."/>
            <person name="Kyrpides N.C."/>
            <person name="Klenk H.P."/>
            <person name="Lapidus A."/>
        </authorList>
    </citation>
    <scope>NUCLEOTIDE SEQUENCE [LARGE SCALE GENOMIC DNA]</scope>
    <source>
        <strain evidence="3">ATCC 700542 / DSM 9946 / VI-R2</strain>
    </source>
</reference>
<organism evidence="2 3">
    <name type="scientific">Allomeiothermus silvanus (strain ATCC 700542 / DSM 9946 / NBRC 106475 / NCIMB 13440 / VI-R2)</name>
    <name type="common">Thermus silvanus</name>
    <dbReference type="NCBI Taxonomy" id="526227"/>
    <lineage>
        <taxon>Bacteria</taxon>
        <taxon>Thermotogati</taxon>
        <taxon>Deinococcota</taxon>
        <taxon>Deinococci</taxon>
        <taxon>Thermales</taxon>
        <taxon>Thermaceae</taxon>
        <taxon>Allomeiothermus</taxon>
    </lineage>
</organism>
<dbReference type="AlphaFoldDB" id="D7BFV2"/>
<gene>
    <name evidence="2" type="ordered locus">Mesil_1777</name>
</gene>
<dbReference type="STRING" id="526227.Mesil_1777"/>
<dbReference type="Proteomes" id="UP000001916">
    <property type="component" value="Chromosome"/>
</dbReference>
<proteinExistence type="predicted"/>
<dbReference type="EMBL" id="CP002042">
    <property type="protein sequence ID" value="ADH63655.1"/>
    <property type="molecule type" value="Genomic_DNA"/>
</dbReference>
<dbReference type="HOGENOM" id="CLU_2479722_0_0_0"/>
<evidence type="ECO:0000313" key="2">
    <source>
        <dbReference type="EMBL" id="ADH63655.1"/>
    </source>
</evidence>
<feature type="transmembrane region" description="Helical" evidence="1">
    <location>
        <begin position="45"/>
        <end position="64"/>
    </location>
</feature>
<keyword evidence="1" id="KW-1133">Transmembrane helix</keyword>
<sequence>MIPNVSTRPFIEPPLIPLPALRVDCAPTPRVLYSHFPQRVSLGSILYLDLYAYAWYAGGGYLTLNRGRKGLRRTSHGVEDGLGSTRT</sequence>
<protein>
    <submittedName>
        <fullName evidence="2">Uncharacterized protein</fullName>
    </submittedName>
</protein>
<keyword evidence="1" id="KW-0472">Membrane</keyword>